<dbReference type="Gene3D" id="2.60.40.10">
    <property type="entry name" value="Immunoglobulins"/>
    <property type="match status" value="1"/>
</dbReference>
<comment type="subcellular location">
    <subcellularLocation>
        <location evidence="1">Membrane</location>
    </subcellularLocation>
</comment>
<organism evidence="5 6">
    <name type="scientific">Poecilia latipinna</name>
    <name type="common">sailfin molly</name>
    <dbReference type="NCBI Taxonomy" id="48699"/>
    <lineage>
        <taxon>Eukaryota</taxon>
        <taxon>Metazoa</taxon>
        <taxon>Chordata</taxon>
        <taxon>Craniata</taxon>
        <taxon>Vertebrata</taxon>
        <taxon>Euteleostomi</taxon>
        <taxon>Actinopterygii</taxon>
        <taxon>Neopterygii</taxon>
        <taxon>Teleostei</taxon>
        <taxon>Neoteleostei</taxon>
        <taxon>Acanthomorphata</taxon>
        <taxon>Ovalentaria</taxon>
        <taxon>Atherinomorphae</taxon>
        <taxon>Cyprinodontiformes</taxon>
        <taxon>Poeciliidae</taxon>
        <taxon>Poeciliinae</taxon>
        <taxon>Poecilia</taxon>
    </lineage>
</organism>
<keyword evidence="2" id="KW-0812">Transmembrane</keyword>
<accession>A0A3B3VEZ0</accession>
<dbReference type="InterPro" id="IPR050671">
    <property type="entry name" value="CD300_family_receptors"/>
</dbReference>
<evidence type="ECO:0000313" key="6">
    <source>
        <dbReference type="Proteomes" id="UP000261500"/>
    </source>
</evidence>
<evidence type="ECO:0000256" key="3">
    <source>
        <dbReference type="ARBA" id="ARBA00023136"/>
    </source>
</evidence>
<dbReference type="GeneTree" id="ENSGT01150000287011"/>
<proteinExistence type="predicted"/>
<reference evidence="5" key="2">
    <citation type="submission" date="2025-09" db="UniProtKB">
        <authorList>
            <consortium name="Ensembl"/>
        </authorList>
    </citation>
    <scope>IDENTIFICATION</scope>
</reference>
<sequence>RDQRCGAFRNCSSLSLSCVRSAAGLIRVFGYEGTDVKVSCSYPEGYESYQKYLCRNDCDYSDVLITTSQTNKPRHSIYDDKRTRTFTTTISNLQSTDAGKYWCGVTRNGKDLYTEVKLETKQGFSRIPLFFISIHLCMNSDPFPLNLLPECMPTA</sequence>
<dbReference type="GO" id="GO:0004888">
    <property type="term" value="F:transmembrane signaling receptor activity"/>
    <property type="evidence" value="ECO:0007669"/>
    <property type="project" value="TreeGrafter"/>
</dbReference>
<feature type="domain" description="Immunoglobulin V-set" evidence="4">
    <location>
        <begin position="29"/>
        <end position="110"/>
    </location>
</feature>
<evidence type="ECO:0000256" key="1">
    <source>
        <dbReference type="ARBA" id="ARBA00004370"/>
    </source>
</evidence>
<dbReference type="Pfam" id="PF07686">
    <property type="entry name" value="V-set"/>
    <property type="match status" value="1"/>
</dbReference>
<evidence type="ECO:0000259" key="4">
    <source>
        <dbReference type="Pfam" id="PF07686"/>
    </source>
</evidence>
<protein>
    <recommendedName>
        <fullName evidence="4">Immunoglobulin V-set domain-containing protein</fullName>
    </recommendedName>
</protein>
<dbReference type="GO" id="GO:0005886">
    <property type="term" value="C:plasma membrane"/>
    <property type="evidence" value="ECO:0007669"/>
    <property type="project" value="TreeGrafter"/>
</dbReference>
<dbReference type="SUPFAM" id="SSF48726">
    <property type="entry name" value="Immunoglobulin"/>
    <property type="match status" value="1"/>
</dbReference>
<name>A0A3B3VEZ0_9TELE</name>
<dbReference type="Proteomes" id="UP000261500">
    <property type="component" value="Unplaced"/>
</dbReference>
<dbReference type="InterPro" id="IPR013783">
    <property type="entry name" value="Ig-like_fold"/>
</dbReference>
<dbReference type="PANTHER" id="PTHR11860">
    <property type="entry name" value="POLYMERIC-IMMUNOGLOBULIN RECEPTOR"/>
    <property type="match status" value="1"/>
</dbReference>
<evidence type="ECO:0000256" key="2">
    <source>
        <dbReference type="ARBA" id="ARBA00022692"/>
    </source>
</evidence>
<keyword evidence="3" id="KW-0472">Membrane</keyword>
<evidence type="ECO:0000313" key="5">
    <source>
        <dbReference type="Ensembl" id="ENSPLAP00000024325.1"/>
    </source>
</evidence>
<dbReference type="PANTHER" id="PTHR11860:SF118">
    <property type="entry name" value="CMRF35-LIKE MOLECULE 3-RELATED"/>
    <property type="match status" value="1"/>
</dbReference>
<keyword evidence="6" id="KW-1185">Reference proteome</keyword>
<dbReference type="CDD" id="cd05716">
    <property type="entry name" value="IgV_pIgR_like"/>
    <property type="match status" value="1"/>
</dbReference>
<dbReference type="Ensembl" id="ENSPLAT00000003677.1">
    <property type="protein sequence ID" value="ENSPLAP00000024325.1"/>
    <property type="gene ID" value="ENSPLAG00000010433.1"/>
</dbReference>
<dbReference type="AlphaFoldDB" id="A0A3B3VEZ0"/>
<dbReference type="InterPro" id="IPR036179">
    <property type="entry name" value="Ig-like_dom_sf"/>
</dbReference>
<reference evidence="5" key="1">
    <citation type="submission" date="2025-08" db="UniProtKB">
        <authorList>
            <consortium name="Ensembl"/>
        </authorList>
    </citation>
    <scope>IDENTIFICATION</scope>
</reference>
<dbReference type="InterPro" id="IPR013106">
    <property type="entry name" value="Ig_V-set"/>
</dbReference>